<feature type="active site" description="Charge relay system" evidence="8">
    <location>
        <position position="241"/>
    </location>
</feature>
<dbReference type="InterPro" id="IPR004236">
    <property type="entry name" value="Pept_S1_alpha_lytic"/>
</dbReference>
<feature type="active site" description="Charge relay system" evidence="8">
    <location>
        <position position="324"/>
    </location>
</feature>
<dbReference type="GO" id="GO:0005576">
    <property type="term" value="C:extracellular region"/>
    <property type="evidence" value="ECO:0007669"/>
    <property type="project" value="InterPro"/>
</dbReference>
<feature type="disulfide bond" evidence="9">
    <location>
        <begin position="281"/>
        <end position="291"/>
    </location>
</feature>
<keyword evidence="7 9" id="KW-1015">Disulfide bond</keyword>
<feature type="active site" description="Charge relay system" evidence="8">
    <location>
        <position position="215"/>
    </location>
</feature>
<dbReference type="EMBL" id="LT629772">
    <property type="protein sequence ID" value="SDR81929.1"/>
    <property type="molecule type" value="Genomic_DNA"/>
</dbReference>
<evidence type="ECO:0000259" key="11">
    <source>
        <dbReference type="Pfam" id="PF02983"/>
    </source>
</evidence>
<feature type="disulfide bond" evidence="9">
    <location>
        <begin position="195"/>
        <end position="216"/>
    </location>
</feature>
<protein>
    <submittedName>
        <fullName evidence="12">Streptogrisin C</fullName>
    </submittedName>
</protein>
<evidence type="ECO:0000313" key="12">
    <source>
        <dbReference type="EMBL" id="SDR81929.1"/>
    </source>
</evidence>
<dbReference type="InterPro" id="IPR035070">
    <property type="entry name" value="Streptogrisin_prodomain"/>
</dbReference>
<keyword evidence="13" id="KW-1185">Reference proteome</keyword>
<gene>
    <name evidence="12" type="ORF">SAMN04489812_0004</name>
</gene>
<dbReference type="PIRSF" id="PIRSF001134">
    <property type="entry name" value="Streptogrisin"/>
    <property type="match status" value="1"/>
</dbReference>
<evidence type="ECO:0000256" key="5">
    <source>
        <dbReference type="ARBA" id="ARBA00022825"/>
    </source>
</evidence>
<dbReference type="Gene3D" id="3.30.300.50">
    <property type="match status" value="1"/>
</dbReference>
<dbReference type="STRING" id="630515.SAMN04489812_0004"/>
<evidence type="ECO:0000256" key="9">
    <source>
        <dbReference type="PIRSR" id="PIRSR001134-2"/>
    </source>
</evidence>
<evidence type="ECO:0000313" key="13">
    <source>
        <dbReference type="Proteomes" id="UP000199103"/>
    </source>
</evidence>
<evidence type="ECO:0000256" key="2">
    <source>
        <dbReference type="ARBA" id="ARBA00022670"/>
    </source>
</evidence>
<evidence type="ECO:0000256" key="1">
    <source>
        <dbReference type="ARBA" id="ARBA00007664"/>
    </source>
</evidence>
<accession>A0A1H1M7D8</accession>
<keyword evidence="6" id="KW-0865">Zymogen</keyword>
<dbReference type="GO" id="GO:0006508">
    <property type="term" value="P:proteolysis"/>
    <property type="evidence" value="ECO:0007669"/>
    <property type="project" value="UniProtKB-KW"/>
</dbReference>
<reference evidence="12 13" key="1">
    <citation type="submission" date="2016-10" db="EMBL/GenBank/DDBJ databases">
        <authorList>
            <person name="de Groot N.N."/>
        </authorList>
    </citation>
    <scope>NUCLEOTIDE SEQUENCE [LARGE SCALE GENOMIC DNA]</scope>
    <source>
        <strain evidence="12 13">DSM 21800</strain>
    </source>
</reference>
<feature type="domain" description="Peptidase S1A alpha-lytic prodomain" evidence="11">
    <location>
        <begin position="103"/>
        <end position="160"/>
    </location>
</feature>
<dbReference type="AlphaFoldDB" id="A0A1H1M7D8"/>
<dbReference type="Proteomes" id="UP000199103">
    <property type="component" value="Chromosome I"/>
</dbReference>
<dbReference type="GO" id="GO:0004252">
    <property type="term" value="F:serine-type endopeptidase activity"/>
    <property type="evidence" value="ECO:0007669"/>
    <property type="project" value="InterPro"/>
</dbReference>
<dbReference type="Pfam" id="PF02983">
    <property type="entry name" value="Pro_Al_protease"/>
    <property type="match status" value="1"/>
</dbReference>
<feature type="signal peptide" evidence="10">
    <location>
        <begin position="1"/>
        <end position="33"/>
    </location>
</feature>
<dbReference type="InterPro" id="IPR009003">
    <property type="entry name" value="Peptidase_S1_PA"/>
</dbReference>
<dbReference type="InterPro" id="IPR001316">
    <property type="entry name" value="Pept_S1A_streptogrisin"/>
</dbReference>
<sequence>MTYPRPRARKTLALTATLLSAVLSVGTAALAHADQPVRRDHQITTVPTSKSNPALDRAVERLGPARTGGGYIDDNGTPVVTTTAAGRQTAVRSGGVTVRVVDHSLQELRRARASLDKYAKARGAGQVQEWHIDVVANRLLVASADSDDAVTRSFLRHARSLGDAVQVETVESSIRPAGRSLYNSDNISLNNTLECSVGFNATDSQNRQIFLTAGHCLNGSSAAYRGTFVGSPSVSRYPNSDFGAVRTDTSVWTPEPAVNKYDGKARAVLGTAQPAVGSEVCKSSSRSGWTCGTIQAYGQTVNYGGGNIVYDLVRFSACVEPGDSGGAVMDGSSAVGLISGAQFYTTGNGREICGSRVGQPNVSFYQPIRPALKALDAKLLTYPYKSTD</sequence>
<evidence type="ECO:0000256" key="10">
    <source>
        <dbReference type="SAM" id="SignalP"/>
    </source>
</evidence>
<feature type="chain" id="PRO_5009254198" evidence="10">
    <location>
        <begin position="34"/>
        <end position="388"/>
    </location>
</feature>
<proteinExistence type="inferred from homology"/>
<dbReference type="SUPFAM" id="SSF50494">
    <property type="entry name" value="Trypsin-like serine proteases"/>
    <property type="match status" value="1"/>
</dbReference>
<organism evidence="12 13">
    <name type="scientific">Microlunatus soli</name>
    <dbReference type="NCBI Taxonomy" id="630515"/>
    <lineage>
        <taxon>Bacteria</taxon>
        <taxon>Bacillati</taxon>
        <taxon>Actinomycetota</taxon>
        <taxon>Actinomycetes</taxon>
        <taxon>Propionibacteriales</taxon>
        <taxon>Propionibacteriaceae</taxon>
        <taxon>Microlunatus</taxon>
    </lineage>
</organism>
<dbReference type="Gene3D" id="2.40.10.10">
    <property type="entry name" value="Trypsin-like serine proteases"/>
    <property type="match status" value="2"/>
</dbReference>
<evidence type="ECO:0000256" key="8">
    <source>
        <dbReference type="PIRSR" id="PIRSR001134-1"/>
    </source>
</evidence>
<keyword evidence="3 10" id="KW-0732">Signal</keyword>
<evidence type="ECO:0000256" key="4">
    <source>
        <dbReference type="ARBA" id="ARBA00022801"/>
    </source>
</evidence>
<dbReference type="CDD" id="cd21112">
    <property type="entry name" value="alphaLP-like"/>
    <property type="match status" value="1"/>
</dbReference>
<keyword evidence="2" id="KW-0645">Protease</keyword>
<dbReference type="PRINTS" id="PR00861">
    <property type="entry name" value="ALYTICPTASE"/>
</dbReference>
<keyword evidence="4" id="KW-0378">Hydrolase</keyword>
<evidence type="ECO:0000256" key="3">
    <source>
        <dbReference type="ARBA" id="ARBA00022729"/>
    </source>
</evidence>
<evidence type="ECO:0000256" key="6">
    <source>
        <dbReference type="ARBA" id="ARBA00023145"/>
    </source>
</evidence>
<dbReference type="InterPro" id="IPR043504">
    <property type="entry name" value="Peptidase_S1_PA_chymotrypsin"/>
</dbReference>
<name>A0A1H1M7D8_9ACTN</name>
<feature type="disulfide bond" evidence="9">
    <location>
        <begin position="318"/>
        <end position="353"/>
    </location>
</feature>
<evidence type="ECO:0000256" key="7">
    <source>
        <dbReference type="ARBA" id="ARBA00023157"/>
    </source>
</evidence>
<comment type="similarity">
    <text evidence="1">Belongs to the peptidase S1 family.</text>
</comment>
<keyword evidence="5" id="KW-0720">Serine protease</keyword>